<dbReference type="CDD" id="cd01949">
    <property type="entry name" value="GGDEF"/>
    <property type="match status" value="1"/>
</dbReference>
<dbReference type="NCBIfam" id="TIGR00229">
    <property type="entry name" value="sensory_box"/>
    <property type="match status" value="1"/>
</dbReference>
<feature type="domain" description="EAL" evidence="4">
    <location>
        <begin position="657"/>
        <end position="917"/>
    </location>
</feature>
<dbReference type="PANTHER" id="PTHR44757:SF2">
    <property type="entry name" value="BIOFILM ARCHITECTURE MAINTENANCE PROTEIN MBAA"/>
    <property type="match status" value="1"/>
</dbReference>
<gene>
    <name evidence="6" type="ORF">CARN2_2610</name>
</gene>
<dbReference type="InterPro" id="IPR029787">
    <property type="entry name" value="Nucleotide_cyclase"/>
</dbReference>
<dbReference type="InterPro" id="IPR001633">
    <property type="entry name" value="EAL_dom"/>
</dbReference>
<evidence type="ECO:0000259" key="3">
    <source>
        <dbReference type="PROSITE" id="PS50113"/>
    </source>
</evidence>
<dbReference type="InterPro" id="IPR035919">
    <property type="entry name" value="EAL_sf"/>
</dbReference>
<comment type="caution">
    <text evidence="6">The sequence shown here is derived from an EMBL/GenBank/DDBJ whole genome shotgun (WGS) entry which is preliminary data.</text>
</comment>
<evidence type="ECO:0000259" key="4">
    <source>
        <dbReference type="PROSITE" id="PS50883"/>
    </source>
</evidence>
<dbReference type="Gene3D" id="3.20.20.450">
    <property type="entry name" value="EAL domain"/>
    <property type="match status" value="1"/>
</dbReference>
<reference evidence="6" key="1">
    <citation type="submission" date="2009-10" db="EMBL/GenBank/DDBJ databases">
        <title>Diversity of trophic interactions inside an arsenic-rich microbial ecosystem.</title>
        <authorList>
            <person name="Bertin P.N."/>
            <person name="Heinrich-Salmeron A."/>
            <person name="Pelletier E."/>
            <person name="Goulhen-Chollet F."/>
            <person name="Arsene-Ploetze F."/>
            <person name="Gallien S."/>
            <person name="Calteau A."/>
            <person name="Vallenet D."/>
            <person name="Casiot C."/>
            <person name="Chane-Woon-Ming B."/>
            <person name="Giloteaux L."/>
            <person name="Barakat M."/>
            <person name="Bonnefoy V."/>
            <person name="Bruneel O."/>
            <person name="Chandler M."/>
            <person name="Cleiss J."/>
            <person name="Duran R."/>
            <person name="Elbaz-Poulichet F."/>
            <person name="Fonknechten N."/>
            <person name="Lauga B."/>
            <person name="Mornico D."/>
            <person name="Ortet P."/>
            <person name="Schaeffer C."/>
            <person name="Siguier P."/>
            <person name="Alexander Thil Smith A."/>
            <person name="Van Dorsselaer A."/>
            <person name="Weissenbach J."/>
            <person name="Medigue C."/>
            <person name="Le Paslier D."/>
        </authorList>
    </citation>
    <scope>NUCLEOTIDE SEQUENCE</scope>
</reference>
<organism evidence="6">
    <name type="scientific">mine drainage metagenome</name>
    <dbReference type="NCBI Taxonomy" id="410659"/>
    <lineage>
        <taxon>unclassified sequences</taxon>
        <taxon>metagenomes</taxon>
        <taxon>ecological metagenomes</taxon>
    </lineage>
</organism>
<feature type="transmembrane region" description="Helical" evidence="1">
    <location>
        <begin position="303"/>
        <end position="324"/>
    </location>
</feature>
<evidence type="ECO:0000313" key="6">
    <source>
        <dbReference type="EMBL" id="CBH97138.1"/>
    </source>
</evidence>
<dbReference type="SMART" id="SM00052">
    <property type="entry name" value="EAL"/>
    <property type="match status" value="1"/>
</dbReference>
<dbReference type="SMART" id="SM00091">
    <property type="entry name" value="PAS"/>
    <property type="match status" value="1"/>
</dbReference>
<dbReference type="Gene3D" id="1.20.120.30">
    <property type="entry name" value="Aspartate receptor, ligand-binding domain"/>
    <property type="match status" value="1"/>
</dbReference>
<dbReference type="EMBL" id="CABM01000042">
    <property type="protein sequence ID" value="CBH97138.1"/>
    <property type="molecule type" value="Genomic_DNA"/>
</dbReference>
<dbReference type="SUPFAM" id="SSF141868">
    <property type="entry name" value="EAL domain-like"/>
    <property type="match status" value="1"/>
</dbReference>
<dbReference type="PROSITE" id="PS50883">
    <property type="entry name" value="EAL"/>
    <property type="match status" value="1"/>
</dbReference>
<dbReference type="InterPro" id="IPR013656">
    <property type="entry name" value="PAS_4"/>
</dbReference>
<keyword evidence="1" id="KW-1133">Transmembrane helix</keyword>
<keyword evidence="1" id="KW-0472">Membrane</keyword>
<dbReference type="Pfam" id="PF00990">
    <property type="entry name" value="GGDEF"/>
    <property type="match status" value="1"/>
</dbReference>
<dbReference type="SUPFAM" id="SSF55073">
    <property type="entry name" value="Nucleotide cyclase"/>
    <property type="match status" value="1"/>
</dbReference>
<evidence type="ECO:0008006" key="7">
    <source>
        <dbReference type="Google" id="ProtNLM"/>
    </source>
</evidence>
<dbReference type="InterPro" id="IPR000160">
    <property type="entry name" value="GGDEF_dom"/>
</dbReference>
<dbReference type="CDD" id="cd00130">
    <property type="entry name" value="PAS"/>
    <property type="match status" value="1"/>
</dbReference>
<sequence>MPTLQDSRLRTQTLLVFTTVMAALIAGTSWYLMAAWDAQKRNTAQQLTDTTQLTRVAVRNHLVRYAQALDFLGEQIQTADPTDDPVAARAMLLNVQRALHGLDALNLVAADGHLLASTALPTQGPDIDLNAKPQLRAFLADLRAHPGQMRLWHPIISPLTQTLVLHIGRAVTGPQGVRFYLVGGLNVATENALYRSMLPHSGWSQDLQLGVQDERGYWYGRWPLPSKGDLNAFFTTPHRGAIHQAIAAHPASLRGVIAGALNADASGQPYVGAFRRLEGFPLVAFAVLPRAELRAAWWSQVRMPLAATAAVALALTSLLFWSLAIQRRWIREAQMLLRQAEQAAAERGQAAEQFIRILNDLPSGVLVFASDGRVQYCSGGFARMLGITTHPRELIGRTWRAIWDLVEPLHVGGRDALAQVKVLFHEHQSAIDEVWFTDGRVMLRHYHPLLDKQGHSIGAMWTIQDVTEQKRQEDQIRQLAARDPLTGLPNRRSFESLLDATLHSNRSGLALGIADLDDFKTINDRLGHAAGDILLREVSTRLAHVLHRSNPSFQQRGVDFLARIGGDEFAMLLHHDQDPARLQRVAGRIMTAMREPFDLDGQLLSVRLSLGLAVRTATEDAQTLMRQADMALYAAKAAGRNQARVFSAEMQAAMDQREAWVAAIEQALQEHRLELFVQPILHVRADSPGHSCVVTQAEALLRLRDTEGQVHAAAAFEFVLDDARISTRIGRWVLDEAADWLERWHADGQTLGLAVNISPRHFLSAPFLDDVRKVLQSHPDLPEQSLVLELTERGAMLDSDTVRARIEACRLLGVQVSLDDFGTGNASLTHLQDLAVSTIKIDRRFIRDILQDAKDLSITYGMVHTAQMLGVRVVAEGVETPEQAQVLVAMGCVHLQGYVVARPMPAAELTGWLRQWPQLLPWAADLGRPNALGPDGIEAIVSLGTILRLLLSGSLDAVAREQLLAPDAHLRCALGRWCLRHDGRFSHSPGFLRLTQQHLELHARTRQWIEHVNERVALEPQLQALSEAVRQSFWELALRTQASAVFVFQSGEEA</sequence>
<dbReference type="Pfam" id="PF08448">
    <property type="entry name" value="PAS_4"/>
    <property type="match status" value="1"/>
</dbReference>
<dbReference type="PANTHER" id="PTHR44757">
    <property type="entry name" value="DIGUANYLATE CYCLASE DGCP"/>
    <property type="match status" value="1"/>
</dbReference>
<dbReference type="InterPro" id="IPR035965">
    <property type="entry name" value="PAS-like_dom_sf"/>
</dbReference>
<dbReference type="Gene3D" id="3.30.70.270">
    <property type="match status" value="1"/>
</dbReference>
<evidence type="ECO:0000256" key="1">
    <source>
        <dbReference type="SAM" id="Phobius"/>
    </source>
</evidence>
<dbReference type="PROSITE" id="PS50887">
    <property type="entry name" value="GGDEF"/>
    <property type="match status" value="1"/>
</dbReference>
<evidence type="ECO:0000259" key="5">
    <source>
        <dbReference type="PROSITE" id="PS50887"/>
    </source>
</evidence>
<dbReference type="InterPro" id="IPR043128">
    <property type="entry name" value="Rev_trsase/Diguanyl_cyclase"/>
</dbReference>
<feature type="domain" description="PAC" evidence="3">
    <location>
        <begin position="425"/>
        <end position="478"/>
    </location>
</feature>
<feature type="domain" description="GGDEF" evidence="5">
    <location>
        <begin position="507"/>
        <end position="648"/>
    </location>
</feature>
<dbReference type="SUPFAM" id="SSF55785">
    <property type="entry name" value="PYP-like sensor domain (PAS domain)"/>
    <property type="match status" value="1"/>
</dbReference>
<dbReference type="NCBIfam" id="TIGR00254">
    <property type="entry name" value="GGDEF"/>
    <property type="match status" value="1"/>
</dbReference>
<keyword evidence="1" id="KW-0812">Transmembrane</keyword>
<dbReference type="PROSITE" id="PS50113">
    <property type="entry name" value="PAC"/>
    <property type="match status" value="1"/>
</dbReference>
<accession>E6PQD4</accession>
<dbReference type="PROSITE" id="PS50112">
    <property type="entry name" value="PAS"/>
    <property type="match status" value="1"/>
</dbReference>
<feature type="domain" description="PAS" evidence="2">
    <location>
        <begin position="350"/>
        <end position="388"/>
    </location>
</feature>
<dbReference type="InterPro" id="IPR000700">
    <property type="entry name" value="PAS-assoc_C"/>
</dbReference>
<dbReference type="SMART" id="SM00267">
    <property type="entry name" value="GGDEF"/>
    <property type="match status" value="1"/>
</dbReference>
<dbReference type="InterPro" id="IPR000014">
    <property type="entry name" value="PAS"/>
</dbReference>
<dbReference type="InterPro" id="IPR052155">
    <property type="entry name" value="Biofilm_reg_signaling"/>
</dbReference>
<dbReference type="CDD" id="cd01948">
    <property type="entry name" value="EAL"/>
    <property type="match status" value="1"/>
</dbReference>
<proteinExistence type="predicted"/>
<name>E6PQD4_9ZZZZ</name>
<evidence type="ECO:0000259" key="2">
    <source>
        <dbReference type="PROSITE" id="PS50112"/>
    </source>
</evidence>
<dbReference type="CDD" id="cd12914">
    <property type="entry name" value="PDC1_DGC_like"/>
    <property type="match status" value="1"/>
</dbReference>
<dbReference type="Gene3D" id="3.30.450.20">
    <property type="entry name" value="PAS domain"/>
    <property type="match status" value="2"/>
</dbReference>
<protein>
    <recommendedName>
        <fullName evidence="7">Cyclic di-GMP phosphodiesterase Gmr</fullName>
    </recommendedName>
</protein>
<feature type="transmembrane region" description="Helical" evidence="1">
    <location>
        <begin position="12"/>
        <end position="33"/>
    </location>
</feature>
<dbReference type="Pfam" id="PF00563">
    <property type="entry name" value="EAL"/>
    <property type="match status" value="1"/>
</dbReference>
<dbReference type="AlphaFoldDB" id="E6PQD4"/>